<evidence type="ECO:0000313" key="4">
    <source>
        <dbReference type="Proteomes" id="UP000229278"/>
    </source>
</evidence>
<accession>A0A2G6PGR5</accession>
<reference evidence="3 4" key="1">
    <citation type="submission" date="2017-10" db="EMBL/GenBank/DDBJ databases">
        <title>Novel microbial diversity and functional potential in the marine mammal oral microbiome.</title>
        <authorList>
            <person name="Dudek N.K."/>
            <person name="Sun C.L."/>
            <person name="Burstein D."/>
            <person name="Kantor R.S."/>
            <person name="Aliaga Goltsman D.S."/>
            <person name="Bik E.M."/>
            <person name="Thomas B.C."/>
            <person name="Banfield J.F."/>
            <person name="Relman D.A."/>
        </authorList>
    </citation>
    <scope>NUCLEOTIDE SEQUENCE [LARGE SCALE GENOMIC DNA]</scope>
    <source>
        <strain evidence="3">DOLJORAL78_50_517</strain>
    </source>
</reference>
<evidence type="ECO:0000313" key="3">
    <source>
        <dbReference type="EMBL" id="PIE83747.1"/>
    </source>
</evidence>
<sequence length="180" mass="20946">MLSKSSLKSFLHRRLSDTHALRTHKRLRFLGDLLHDPRVWHFSRRPTVRGLAAGAFFAFVPCPWQMILVAITAAWLRFNLPVAVAMVWITNPITIPPLAFLTYKFGAWLLGRPLQEWMFEPSFEWLMQRMGDIGLSFLVGSFATAILAGIFTFCIAHLFWRWRIINKFRKRRRMVTACPG</sequence>
<keyword evidence="3" id="KW-0067">ATP-binding</keyword>
<keyword evidence="1" id="KW-1133">Transmembrane helix</keyword>
<dbReference type="Proteomes" id="UP000229278">
    <property type="component" value="Unassembled WGS sequence"/>
</dbReference>
<dbReference type="GO" id="GO:0005524">
    <property type="term" value="F:ATP binding"/>
    <property type="evidence" value="ECO:0007669"/>
    <property type="project" value="UniProtKB-KW"/>
</dbReference>
<feature type="domain" description="DUF2062" evidence="2">
    <location>
        <begin position="27"/>
        <end position="166"/>
    </location>
</feature>
<feature type="transmembrane region" description="Helical" evidence="1">
    <location>
        <begin position="51"/>
        <end position="76"/>
    </location>
</feature>
<keyword evidence="1" id="KW-0812">Transmembrane</keyword>
<keyword evidence="3" id="KW-0547">Nucleotide-binding</keyword>
<feature type="transmembrane region" description="Helical" evidence="1">
    <location>
        <begin position="133"/>
        <end position="160"/>
    </location>
</feature>
<dbReference type="EMBL" id="PDTV01000001">
    <property type="protein sequence ID" value="PIE83747.1"/>
    <property type="molecule type" value="Genomic_DNA"/>
</dbReference>
<dbReference type="InterPro" id="IPR018639">
    <property type="entry name" value="DUF2062"/>
</dbReference>
<dbReference type="Pfam" id="PF09835">
    <property type="entry name" value="DUF2062"/>
    <property type="match status" value="1"/>
</dbReference>
<comment type="caution">
    <text evidence="3">The sequence shown here is derived from an EMBL/GenBank/DDBJ whole genome shotgun (WGS) entry which is preliminary data.</text>
</comment>
<gene>
    <name evidence="3" type="ORF">CSA09_00140</name>
</gene>
<protein>
    <submittedName>
        <fullName evidence="3">ATP-binding protein</fullName>
    </submittedName>
</protein>
<name>A0A2G6PGR5_9GAMM</name>
<proteinExistence type="predicted"/>
<organism evidence="3 4">
    <name type="scientific">Candidatus Contendibacter odensensis</name>
    <dbReference type="NCBI Taxonomy" id="1400860"/>
    <lineage>
        <taxon>Bacteria</taxon>
        <taxon>Pseudomonadati</taxon>
        <taxon>Pseudomonadota</taxon>
        <taxon>Gammaproteobacteria</taxon>
        <taxon>Candidatus Competibacteraceae</taxon>
        <taxon>Candidatus Contendibacter</taxon>
    </lineage>
</organism>
<dbReference type="AlphaFoldDB" id="A0A2G6PGR5"/>
<keyword evidence="1" id="KW-0472">Membrane</keyword>
<dbReference type="PANTHER" id="PTHR40547:SF1">
    <property type="entry name" value="SLL0298 PROTEIN"/>
    <property type="match status" value="1"/>
</dbReference>
<dbReference type="PANTHER" id="PTHR40547">
    <property type="entry name" value="SLL0298 PROTEIN"/>
    <property type="match status" value="1"/>
</dbReference>
<evidence type="ECO:0000259" key="2">
    <source>
        <dbReference type="Pfam" id="PF09835"/>
    </source>
</evidence>
<evidence type="ECO:0000256" key="1">
    <source>
        <dbReference type="SAM" id="Phobius"/>
    </source>
</evidence>